<organism evidence="1 2">
    <name type="scientific">Candidatus Nomurabacteria bacterium GW2011_GWF1_31_48</name>
    <dbReference type="NCBI Taxonomy" id="1618767"/>
    <lineage>
        <taxon>Bacteria</taxon>
        <taxon>Candidatus Nomuraibacteriota</taxon>
    </lineage>
</organism>
<sequence length="65" mass="7818">MKIMEIVTWDAIAVIIPTEEETKQKFRCIGCNYKDPCYIIKDLNEDDPTECMNNKKREEYQTKLW</sequence>
<evidence type="ECO:0000313" key="1">
    <source>
        <dbReference type="EMBL" id="KKP30141.1"/>
    </source>
</evidence>
<comment type="caution">
    <text evidence="1">The sequence shown here is derived from an EMBL/GenBank/DDBJ whole genome shotgun (WGS) entry which is preliminary data.</text>
</comment>
<gene>
    <name evidence="1" type="ORF">UR19_C0004G0049</name>
</gene>
<protein>
    <submittedName>
        <fullName evidence="1">Uncharacterized protein</fullName>
    </submittedName>
</protein>
<evidence type="ECO:0000313" key="2">
    <source>
        <dbReference type="Proteomes" id="UP000034934"/>
    </source>
</evidence>
<dbReference type="AlphaFoldDB" id="A0A0F9YUL6"/>
<reference evidence="1 2" key="1">
    <citation type="journal article" date="2015" name="Nature">
        <title>rRNA introns, odd ribosomes, and small enigmatic genomes across a large radiation of phyla.</title>
        <authorList>
            <person name="Brown C.T."/>
            <person name="Hug L.A."/>
            <person name="Thomas B.C."/>
            <person name="Sharon I."/>
            <person name="Castelle C.J."/>
            <person name="Singh A."/>
            <person name="Wilkins M.J."/>
            <person name="Williams K.H."/>
            <person name="Banfield J.F."/>
        </authorList>
    </citation>
    <scope>NUCLEOTIDE SEQUENCE [LARGE SCALE GENOMIC DNA]</scope>
</reference>
<dbReference type="Proteomes" id="UP000034934">
    <property type="component" value="Unassembled WGS sequence"/>
</dbReference>
<proteinExistence type="predicted"/>
<accession>A0A0F9YUL6</accession>
<dbReference type="EMBL" id="LBOG01000004">
    <property type="protein sequence ID" value="KKP30141.1"/>
    <property type="molecule type" value="Genomic_DNA"/>
</dbReference>
<name>A0A0F9YUL6_9BACT</name>